<dbReference type="RefSeq" id="XP_011499616.1">
    <property type="nucleotide sequence ID" value="XM_011501314.1"/>
</dbReference>
<dbReference type="PANTHER" id="PTHR14699">
    <property type="entry name" value="STI2 PROTEIN-RELATED"/>
    <property type="match status" value="1"/>
</dbReference>
<dbReference type="GO" id="GO:0030991">
    <property type="term" value="C:intraciliary transport particle A"/>
    <property type="evidence" value="ECO:0007669"/>
    <property type="project" value="TreeGrafter"/>
</dbReference>
<dbReference type="InterPro" id="IPR056834">
    <property type="entry name" value="ARM_TT21_C"/>
</dbReference>
<dbReference type="GeneID" id="105363573"/>
<evidence type="ECO:0000256" key="2">
    <source>
        <dbReference type="ARBA" id="ARBA00022737"/>
    </source>
</evidence>
<dbReference type="SUPFAM" id="SSF48452">
    <property type="entry name" value="TPR-like"/>
    <property type="match status" value="6"/>
</dbReference>
<proteinExistence type="inferred from homology"/>
<evidence type="ECO:0000259" key="9">
    <source>
        <dbReference type="Pfam" id="PF25068"/>
    </source>
</evidence>
<dbReference type="GO" id="GO:0035721">
    <property type="term" value="P:intraciliary retrograde transport"/>
    <property type="evidence" value="ECO:0007669"/>
    <property type="project" value="TreeGrafter"/>
</dbReference>
<evidence type="ECO:0000256" key="4">
    <source>
        <dbReference type="PROSITE-ProRule" id="PRU00339"/>
    </source>
</evidence>
<dbReference type="PROSITE" id="PS50005">
    <property type="entry name" value="TPR"/>
    <property type="match status" value="3"/>
</dbReference>
<name>A0AAJ6YK95_9HYME</name>
<evidence type="ECO:0000259" key="6">
    <source>
        <dbReference type="Pfam" id="PF25062"/>
    </source>
</evidence>
<evidence type="ECO:0000313" key="11">
    <source>
        <dbReference type="RefSeq" id="XP_011499616.1"/>
    </source>
</evidence>
<dbReference type="FunFam" id="1.25.40.10:FF:000197">
    <property type="entry name" value="Tetratricopeptide repeat domain 21B"/>
    <property type="match status" value="1"/>
</dbReference>
<gene>
    <name evidence="11" type="primary">LOC105363573</name>
</gene>
<dbReference type="InterPro" id="IPR011990">
    <property type="entry name" value="TPR-like_helical_dom_sf"/>
</dbReference>
<dbReference type="Pfam" id="PF25062">
    <property type="entry name" value="ARM_TT21_N"/>
    <property type="match status" value="1"/>
</dbReference>
<dbReference type="InterPro" id="IPR056835">
    <property type="entry name" value="ARM_TT21_5th"/>
</dbReference>
<evidence type="ECO:0000259" key="5">
    <source>
        <dbReference type="Pfam" id="PF25060"/>
    </source>
</evidence>
<evidence type="ECO:0000259" key="8">
    <source>
        <dbReference type="Pfam" id="PF25064"/>
    </source>
</evidence>
<feature type="domain" description="Tetratricopeptide repeat protein 21A/21B C-terminal ARM" evidence="7">
    <location>
        <begin position="1091"/>
        <end position="1300"/>
    </location>
</feature>
<sequence>MEEIEYESIIQWYCQKQYFSDMLSYARQAVDAYSSNERLRVLLALSFTLNNHYKDAFKETSSLASAEDYAVAFLSALHIQSHIYKNQETTDRLAIAQIDTKIKENRKKASAEALSLAAMILLLFKKFDSAKEYSDRAYILSPLDIFVLLSKGWCSMTSDDLTQNPGNYFEMILKENNKHFNAKYRELRGDHSGAILILNQLIVRYPKISAPLVEKINNLLALKEWEQAAEISNRILSFDNSNIDVFKLKALIVICREGNYNEAVKHVQAFFRNLILAESKNINLFIDNIKLFSRIAVKNESIISELFKFVDKMQQQNPGNAALMVQLGNMCILMDKYQEAENWYRGTVRLDESSYDGLMGLARCQLQDVSCEVENLAKQQLEFLTELHSSSHPSSKLLFMFAKLYRNNSQKALEHLDKAALALIENCSCYCYGYEYLNKLNTDLCMDIVQEYLHHSPNSNVLKSSEIEKSSCIRLLEIVIEANPGLGAALLLMGRIKMQFGDLNGAVVVLKKLLDSVDRTNAAGHLLMARILVKQGHYESASQTLEVGLSYNFQVRDDPVYHMIIGTVAKESGDLEGAIKNLNKAMSLAGLSPNQETMEPVINITVSDKATLYLELISAYLDLRKFDDATTLIEDARAQLLSSPEEGRIIIGHAELYLAMDELDQAIEMLSSIGPGEPYYVQAHTKLADIHLQRRKDRNSFAKCFRDLVENCPGSETYNMLGDAYMSIQEPERAIEAYELSQKNNPKNKALAKKMGIALMKTHQYSKAISYYKEVVKVEGCRELKLDMAELLMKLKQFDKAEEALVEELNDGRGVNDIQTLEMRGKQLLLLAKVREKAGNLKGALTTLSEAKENQVRYAQRATMLPNLLDQKNVLADICFTMAEHSSSIRQFIPAVDYYKETLSYKPNDVKALLSLAKLYMQMNELDKCTQYCQILLNTDPNNEAACVMMADLAFRKVDFDTAAFHFRQLLLQKPTYWTALARLIEVSRRTGNIDDLSEWLTRAESAMDRAKPDPGFYYCSGLLDWRIGKLGSALTKFNAVRRDPEWGQQAIYNMIEICLDPDDDSTLSREIFIDDETDVDDSKSMALKNAQKLLQELNPKGNPQEMLTHRLLSNFILLASKQKHNIEQALQDCTALASQEVLRDHVGPALGLATAHILLKQTPRARNHLKRVSKNTWTFEDAEYLERCWLLLAEIYVQSSKYDLASELLKRVLQHNVTCVRAHELSGHISEKEQSYREAATKYAQAWKYGGKFKLNIGYRLAYCYLKSKQYANAIDVCYEVLKINPDYPRIKKDILEKSMHNIRT</sequence>
<dbReference type="FunFam" id="1.25.40.10:FF:000219">
    <property type="entry name" value="Tetratricopeptide repeat domain 21B"/>
    <property type="match status" value="1"/>
</dbReference>
<dbReference type="PANTHER" id="PTHR14699:SF0">
    <property type="entry name" value="TETRATRICOPEPTIDE REPEAT PROTEIN 21 HOMOLOG"/>
    <property type="match status" value="1"/>
</dbReference>
<organism evidence="10 11">
    <name type="scientific">Ceratosolen solmsi marchali</name>
    <dbReference type="NCBI Taxonomy" id="326594"/>
    <lineage>
        <taxon>Eukaryota</taxon>
        <taxon>Metazoa</taxon>
        <taxon>Ecdysozoa</taxon>
        <taxon>Arthropoda</taxon>
        <taxon>Hexapoda</taxon>
        <taxon>Insecta</taxon>
        <taxon>Pterygota</taxon>
        <taxon>Neoptera</taxon>
        <taxon>Endopterygota</taxon>
        <taxon>Hymenoptera</taxon>
        <taxon>Apocrita</taxon>
        <taxon>Proctotrupomorpha</taxon>
        <taxon>Chalcidoidea</taxon>
        <taxon>Agaonidae</taxon>
        <taxon>Agaoninae</taxon>
        <taxon>Ceratosolen</taxon>
    </lineage>
</organism>
<protein>
    <submittedName>
        <fullName evidence="11">Tetratricopeptide repeat protein 21B-like</fullName>
    </submittedName>
</protein>
<dbReference type="Pfam" id="PF25064">
    <property type="entry name" value="ARM_TT21_5th"/>
    <property type="match status" value="1"/>
</dbReference>
<dbReference type="Pfam" id="PF25060">
    <property type="entry name" value="ARM_TT21_2nd"/>
    <property type="match status" value="1"/>
</dbReference>
<dbReference type="Pfam" id="PF25058">
    <property type="entry name" value="ARM_TT21"/>
    <property type="match status" value="1"/>
</dbReference>
<dbReference type="Pfam" id="PF25068">
    <property type="entry name" value="ARM_TT21_4th"/>
    <property type="match status" value="1"/>
</dbReference>
<comment type="similarity">
    <text evidence="1">Belongs to the TTC21 family.</text>
</comment>
<reference evidence="11" key="1">
    <citation type="submission" date="2025-08" db="UniProtKB">
        <authorList>
            <consortium name="RefSeq"/>
        </authorList>
    </citation>
    <scope>IDENTIFICATION</scope>
</reference>
<feature type="domain" description="Tetratricopeptide repeat protein 21A/21B N-terminal ARM repeat" evidence="6">
    <location>
        <begin position="10"/>
        <end position="228"/>
    </location>
</feature>
<evidence type="ECO:0000259" key="7">
    <source>
        <dbReference type="Pfam" id="PF25063"/>
    </source>
</evidence>
<evidence type="ECO:0000313" key="10">
    <source>
        <dbReference type="Proteomes" id="UP000695007"/>
    </source>
</evidence>
<dbReference type="Pfam" id="PF25063">
    <property type="entry name" value="ARM_TT21_C"/>
    <property type="match status" value="1"/>
</dbReference>
<keyword evidence="3 4" id="KW-0802">TPR repeat</keyword>
<evidence type="ECO:0000256" key="3">
    <source>
        <dbReference type="ARBA" id="ARBA00022803"/>
    </source>
</evidence>
<dbReference type="Proteomes" id="UP000695007">
    <property type="component" value="Unplaced"/>
</dbReference>
<accession>A0AAJ6YK95</accession>
<feature type="domain" description="Tetratricopeptide repeat protein 21A/21B fourth ARM" evidence="9">
    <location>
        <begin position="751"/>
        <end position="903"/>
    </location>
</feature>
<dbReference type="InterPro" id="IPR040364">
    <property type="entry name" value="TTC21A/TTC21B"/>
</dbReference>
<dbReference type="SMART" id="SM00028">
    <property type="entry name" value="TPR"/>
    <property type="match status" value="13"/>
</dbReference>
<dbReference type="Pfam" id="PF13181">
    <property type="entry name" value="TPR_8"/>
    <property type="match status" value="1"/>
</dbReference>
<keyword evidence="10" id="KW-1185">Reference proteome</keyword>
<feature type="repeat" description="TPR" evidence="4">
    <location>
        <begin position="910"/>
        <end position="943"/>
    </location>
</feature>
<dbReference type="InterPro" id="IPR056832">
    <property type="entry name" value="ARM_TT21_2nd"/>
</dbReference>
<keyword evidence="2" id="KW-0677">Repeat</keyword>
<feature type="domain" description="Tetratricopeptide repeat protein 21A/21B fifth ARM repeats" evidence="8">
    <location>
        <begin position="944"/>
        <end position="1060"/>
    </location>
</feature>
<dbReference type="KEGG" id="csol:105363573"/>
<dbReference type="InterPro" id="IPR019734">
    <property type="entry name" value="TPR_rpt"/>
</dbReference>
<feature type="domain" description="Tetratricopeptide repeat protein 21A/21B second ARM" evidence="5">
    <location>
        <begin position="265"/>
        <end position="536"/>
    </location>
</feature>
<dbReference type="GO" id="GO:0061512">
    <property type="term" value="P:protein localization to cilium"/>
    <property type="evidence" value="ECO:0007669"/>
    <property type="project" value="TreeGrafter"/>
</dbReference>
<feature type="repeat" description="TPR" evidence="4">
    <location>
        <begin position="1256"/>
        <end position="1289"/>
    </location>
</feature>
<dbReference type="Gene3D" id="1.25.40.10">
    <property type="entry name" value="Tetratricopeptide repeat domain"/>
    <property type="match status" value="5"/>
</dbReference>
<dbReference type="InterPro" id="IPR056833">
    <property type="entry name" value="ARM_TT21_N"/>
</dbReference>
<evidence type="ECO:0000256" key="1">
    <source>
        <dbReference type="ARBA" id="ARBA00010935"/>
    </source>
</evidence>
<dbReference type="GO" id="GO:0005929">
    <property type="term" value="C:cilium"/>
    <property type="evidence" value="ECO:0007669"/>
    <property type="project" value="GOC"/>
</dbReference>
<dbReference type="InterPro" id="IPR056836">
    <property type="entry name" value="ARM_TT21_4th"/>
</dbReference>
<feature type="repeat" description="TPR" evidence="4">
    <location>
        <begin position="715"/>
        <end position="748"/>
    </location>
</feature>